<proteinExistence type="inferred from homology"/>
<evidence type="ECO:0000256" key="2">
    <source>
        <dbReference type="ARBA" id="ARBA00022723"/>
    </source>
</evidence>
<evidence type="ECO:0000256" key="1">
    <source>
        <dbReference type="ARBA" id="ARBA00005495"/>
    </source>
</evidence>
<feature type="domain" description="CENP-V/GFA" evidence="5">
    <location>
        <begin position="5"/>
        <end position="116"/>
    </location>
</feature>
<evidence type="ECO:0000256" key="4">
    <source>
        <dbReference type="ARBA" id="ARBA00023239"/>
    </source>
</evidence>
<keyword evidence="4" id="KW-0456">Lyase</keyword>
<keyword evidence="2" id="KW-0479">Metal-binding</keyword>
<dbReference type="InterPro" id="IPR011057">
    <property type="entry name" value="Mss4-like_sf"/>
</dbReference>
<dbReference type="AlphaFoldDB" id="A0A0D2FEY8"/>
<evidence type="ECO:0000256" key="3">
    <source>
        <dbReference type="ARBA" id="ARBA00022833"/>
    </source>
</evidence>
<gene>
    <name evidence="6" type="ORF">PV04_05911</name>
</gene>
<accession>A0A0D2FEY8</accession>
<dbReference type="PANTHER" id="PTHR33337">
    <property type="entry name" value="GFA DOMAIN-CONTAINING PROTEIN"/>
    <property type="match status" value="1"/>
</dbReference>
<evidence type="ECO:0000259" key="5">
    <source>
        <dbReference type="PROSITE" id="PS51891"/>
    </source>
</evidence>
<reference evidence="6 7" key="1">
    <citation type="submission" date="2015-01" db="EMBL/GenBank/DDBJ databases">
        <title>The Genome Sequence of Capronia semiimmersa CBS27337.</title>
        <authorList>
            <consortium name="The Broad Institute Genomics Platform"/>
            <person name="Cuomo C."/>
            <person name="de Hoog S."/>
            <person name="Gorbushina A."/>
            <person name="Stielow B."/>
            <person name="Teixiera M."/>
            <person name="Abouelleil A."/>
            <person name="Chapman S.B."/>
            <person name="Priest M."/>
            <person name="Young S.K."/>
            <person name="Wortman J."/>
            <person name="Nusbaum C."/>
            <person name="Birren B."/>
        </authorList>
    </citation>
    <scope>NUCLEOTIDE SEQUENCE [LARGE SCALE GENOMIC DNA]</scope>
    <source>
        <strain evidence="6 7">CBS 27337</strain>
    </source>
</reference>
<dbReference type="STRING" id="5601.A0A0D2FEY8"/>
<name>A0A0D2FEY8_9EURO</name>
<comment type="similarity">
    <text evidence="1">Belongs to the Gfa family.</text>
</comment>
<dbReference type="PROSITE" id="PS51891">
    <property type="entry name" value="CENP_V_GFA"/>
    <property type="match status" value="2"/>
</dbReference>
<dbReference type="HOGENOM" id="CLU_038839_0_0_1"/>
<feature type="domain" description="CENP-V/GFA" evidence="5">
    <location>
        <begin position="232"/>
        <end position="363"/>
    </location>
</feature>
<organism evidence="6 7">
    <name type="scientific">Phialophora macrospora</name>
    <dbReference type="NCBI Taxonomy" id="1851006"/>
    <lineage>
        <taxon>Eukaryota</taxon>
        <taxon>Fungi</taxon>
        <taxon>Dikarya</taxon>
        <taxon>Ascomycota</taxon>
        <taxon>Pezizomycotina</taxon>
        <taxon>Eurotiomycetes</taxon>
        <taxon>Chaetothyriomycetidae</taxon>
        <taxon>Chaetothyriales</taxon>
        <taxon>Herpotrichiellaceae</taxon>
        <taxon>Phialophora</taxon>
    </lineage>
</organism>
<dbReference type="Gene3D" id="3.90.1590.10">
    <property type="entry name" value="glutathione-dependent formaldehyde- activating enzyme (gfa)"/>
    <property type="match status" value="2"/>
</dbReference>
<evidence type="ECO:0000313" key="7">
    <source>
        <dbReference type="Proteomes" id="UP000054266"/>
    </source>
</evidence>
<dbReference type="SUPFAM" id="SSF51316">
    <property type="entry name" value="Mss4-like"/>
    <property type="match status" value="2"/>
</dbReference>
<keyword evidence="3" id="KW-0862">Zinc</keyword>
<dbReference type="EMBL" id="KN846959">
    <property type="protein sequence ID" value="KIW66593.1"/>
    <property type="molecule type" value="Genomic_DNA"/>
</dbReference>
<dbReference type="GO" id="GO:0046872">
    <property type="term" value="F:metal ion binding"/>
    <property type="evidence" value="ECO:0007669"/>
    <property type="project" value="UniProtKB-KW"/>
</dbReference>
<dbReference type="GO" id="GO:0016846">
    <property type="term" value="F:carbon-sulfur lyase activity"/>
    <property type="evidence" value="ECO:0007669"/>
    <property type="project" value="InterPro"/>
</dbReference>
<protein>
    <recommendedName>
        <fullName evidence="5">CENP-V/GFA domain-containing protein</fullName>
    </recommendedName>
</protein>
<dbReference type="Proteomes" id="UP000054266">
    <property type="component" value="Unassembled WGS sequence"/>
</dbReference>
<dbReference type="Pfam" id="PF04828">
    <property type="entry name" value="GFA"/>
    <property type="match status" value="2"/>
</dbReference>
<evidence type="ECO:0000313" key="6">
    <source>
        <dbReference type="EMBL" id="KIW66593.1"/>
    </source>
</evidence>
<keyword evidence="7" id="KW-1185">Reference proteome</keyword>
<dbReference type="InterPro" id="IPR006913">
    <property type="entry name" value="CENP-V/GFA"/>
</dbReference>
<sequence length="381" mass="42446">MTTIVEVTCLCGRNAEEVQLNSRLPVPSAPCSCNICRYSTGVLYFSDLPLTSRPDVADGLCKYDSSSKLSRYFCPNCGSPMFVELHGDSSCDVHGDHTWSVNSGVVDRIDGQEPGTDLSLERIMQHEFVGDTKDGGLVCCLDQIDGRLIPFLLQGPDGAKLEGPAAELFKGLQQADPAETKDHQERYTKETENRDELYAECHCGGVNFRVTRPNMASKDCSSPWPDLVVPYHSSSSENREDVKWWLRENDTKYLAGTCACRSCRLGSGSPIQAWAFIPKANILQSDGNPLRYDMGSLQHIESSSGRYREFCSICGATVFWHDLERPDVVDVSVGLLRAPEGARASSWLDWWTEKVSFKEEAFDKKLINHLEKGLQNIRLQS</sequence>
<dbReference type="PANTHER" id="PTHR33337:SF40">
    <property type="entry name" value="CENP-V_GFA DOMAIN-CONTAINING PROTEIN-RELATED"/>
    <property type="match status" value="1"/>
</dbReference>